<reference evidence="1" key="1">
    <citation type="submission" date="2022-09" db="EMBL/GenBank/DDBJ databases">
        <title>A Global Phylogenomic Analysis of the Shiitake Genus Lentinula.</title>
        <authorList>
            <consortium name="DOE Joint Genome Institute"/>
            <person name="Sierra-Patev S."/>
            <person name="Min B."/>
            <person name="Naranjo-Ortiz M."/>
            <person name="Looney B."/>
            <person name="Konkel Z."/>
            <person name="Slot J.C."/>
            <person name="Sakamoto Y."/>
            <person name="Steenwyk J.L."/>
            <person name="Rokas A."/>
            <person name="Carro J."/>
            <person name="Camarero S."/>
            <person name="Ferreira P."/>
            <person name="Molpeceres G."/>
            <person name="Ruiz-Duenas F.J."/>
            <person name="Serrano A."/>
            <person name="Henrissat B."/>
            <person name="Drula E."/>
            <person name="Hughes K.W."/>
            <person name="Mata J.L."/>
            <person name="Ishikawa N.K."/>
            <person name="Vargas-Isla R."/>
            <person name="Ushijima S."/>
            <person name="Smith C.A."/>
            <person name="Ahrendt S."/>
            <person name="Andreopoulos W."/>
            <person name="He G."/>
            <person name="Labutti K."/>
            <person name="Lipzen A."/>
            <person name="Ng V."/>
            <person name="Riley R."/>
            <person name="Sandor L."/>
            <person name="Barry K."/>
            <person name="Martinez A.T."/>
            <person name="Xiao Y."/>
            <person name="Gibbons J.G."/>
            <person name="Terashima K."/>
            <person name="Grigoriev I.V."/>
            <person name="Hibbett D.S."/>
        </authorList>
    </citation>
    <scope>NUCLEOTIDE SEQUENCE</scope>
    <source>
        <strain evidence="1">TMI1499</strain>
    </source>
</reference>
<evidence type="ECO:0000313" key="1">
    <source>
        <dbReference type="EMBL" id="KAJ3803697.1"/>
    </source>
</evidence>
<dbReference type="Proteomes" id="UP001163835">
    <property type="component" value="Unassembled WGS sequence"/>
</dbReference>
<gene>
    <name evidence="1" type="ORF">F5876DRAFT_17973</name>
</gene>
<accession>A0ACC1TG49</accession>
<keyword evidence="2" id="KW-1185">Reference proteome</keyword>
<feature type="non-terminal residue" evidence="1">
    <location>
        <position position="106"/>
    </location>
</feature>
<feature type="non-terminal residue" evidence="1">
    <location>
        <position position="1"/>
    </location>
</feature>
<proteinExistence type="predicted"/>
<dbReference type="EMBL" id="MU796963">
    <property type="protein sequence ID" value="KAJ3803697.1"/>
    <property type="molecule type" value="Genomic_DNA"/>
</dbReference>
<name>A0ACC1TG49_9AGAR</name>
<comment type="caution">
    <text evidence="1">The sequence shown here is derived from an EMBL/GenBank/DDBJ whole genome shotgun (WGS) entry which is preliminary data.</text>
</comment>
<sequence>GSLTGSDFRKISQVAPFVLEGFVAEECYQTWVALSKLISLIWQPKIEDLDSYIVKHQNLLQQEIKQFLLYAAKWSIQLFNKPKFHILVHLPEHIRRFGPALLFATE</sequence>
<protein>
    <submittedName>
        <fullName evidence="1">Uncharacterized protein</fullName>
    </submittedName>
</protein>
<evidence type="ECO:0000313" key="2">
    <source>
        <dbReference type="Proteomes" id="UP001163835"/>
    </source>
</evidence>
<organism evidence="1 2">
    <name type="scientific">Lentinula aff. lateritia</name>
    <dbReference type="NCBI Taxonomy" id="2804960"/>
    <lineage>
        <taxon>Eukaryota</taxon>
        <taxon>Fungi</taxon>
        <taxon>Dikarya</taxon>
        <taxon>Basidiomycota</taxon>
        <taxon>Agaricomycotina</taxon>
        <taxon>Agaricomycetes</taxon>
        <taxon>Agaricomycetidae</taxon>
        <taxon>Agaricales</taxon>
        <taxon>Marasmiineae</taxon>
        <taxon>Omphalotaceae</taxon>
        <taxon>Lentinula</taxon>
    </lineage>
</organism>